<name>A0AAV4HAZ1_9GAST</name>
<keyword evidence="3" id="KW-1185">Reference proteome</keyword>
<feature type="non-terminal residue" evidence="2">
    <location>
        <position position="1"/>
    </location>
</feature>
<dbReference type="AlphaFoldDB" id="A0AAV4HAZ1"/>
<evidence type="ECO:0000313" key="3">
    <source>
        <dbReference type="Proteomes" id="UP000762676"/>
    </source>
</evidence>
<evidence type="ECO:0008006" key="4">
    <source>
        <dbReference type="Google" id="ProtNLM"/>
    </source>
</evidence>
<reference evidence="2 3" key="1">
    <citation type="journal article" date="2021" name="Elife">
        <title>Chloroplast acquisition without the gene transfer in kleptoplastic sea slugs, Plakobranchus ocellatus.</title>
        <authorList>
            <person name="Maeda T."/>
            <person name="Takahashi S."/>
            <person name="Yoshida T."/>
            <person name="Shimamura S."/>
            <person name="Takaki Y."/>
            <person name="Nagai Y."/>
            <person name="Toyoda A."/>
            <person name="Suzuki Y."/>
            <person name="Arimoto A."/>
            <person name="Ishii H."/>
            <person name="Satoh N."/>
            <person name="Nishiyama T."/>
            <person name="Hasebe M."/>
            <person name="Maruyama T."/>
            <person name="Minagawa J."/>
            <person name="Obokata J."/>
            <person name="Shigenobu S."/>
        </authorList>
    </citation>
    <scope>NUCLEOTIDE SEQUENCE [LARGE SCALE GENOMIC DNA]</scope>
</reference>
<dbReference type="EMBL" id="BMAT01001883">
    <property type="protein sequence ID" value="GFR94637.1"/>
    <property type="molecule type" value="Genomic_DNA"/>
</dbReference>
<gene>
    <name evidence="2" type="ORF">ElyMa_000924000</name>
</gene>
<sequence length="147" mass="16797">RSSSLSLLLKLDIQLALKEHIQDLRGRANKWLQLVKRLASTSWGADKNTLRQLYIGYHTKYTVNKRTQLIEETSKKHGDPIDIMITAQKTLDTYPEHWIHVYTDGSAFKGTINGGYGSEFNIQTRPKKNSVNPVGHTAQTMRQKHLP</sequence>
<accession>A0AAV4HAZ1</accession>
<organism evidence="2 3">
    <name type="scientific">Elysia marginata</name>
    <dbReference type="NCBI Taxonomy" id="1093978"/>
    <lineage>
        <taxon>Eukaryota</taxon>
        <taxon>Metazoa</taxon>
        <taxon>Spiralia</taxon>
        <taxon>Lophotrochozoa</taxon>
        <taxon>Mollusca</taxon>
        <taxon>Gastropoda</taxon>
        <taxon>Heterobranchia</taxon>
        <taxon>Euthyneura</taxon>
        <taxon>Panpulmonata</taxon>
        <taxon>Sacoglossa</taxon>
        <taxon>Placobranchoidea</taxon>
        <taxon>Plakobranchidae</taxon>
        <taxon>Elysia</taxon>
    </lineage>
</organism>
<feature type="compositionally biased region" description="Polar residues" evidence="1">
    <location>
        <begin position="125"/>
        <end position="141"/>
    </location>
</feature>
<proteinExistence type="predicted"/>
<feature type="region of interest" description="Disordered" evidence="1">
    <location>
        <begin position="125"/>
        <end position="147"/>
    </location>
</feature>
<comment type="caution">
    <text evidence="2">The sequence shown here is derived from an EMBL/GenBank/DDBJ whole genome shotgun (WGS) entry which is preliminary data.</text>
</comment>
<evidence type="ECO:0000313" key="2">
    <source>
        <dbReference type="EMBL" id="GFR94637.1"/>
    </source>
</evidence>
<protein>
    <recommendedName>
        <fullName evidence="4">RNase H type-1 domain-containing protein</fullName>
    </recommendedName>
</protein>
<evidence type="ECO:0000256" key="1">
    <source>
        <dbReference type="SAM" id="MobiDB-lite"/>
    </source>
</evidence>
<dbReference type="Proteomes" id="UP000762676">
    <property type="component" value="Unassembled WGS sequence"/>
</dbReference>